<proteinExistence type="predicted"/>
<sequence length="416" mass="42779">MPLPPRCRGGERRRYRELVLGGSEPPGTAPGPRRPPRVLAGTVLDASPHLLVLRGSGGEVRLPMTSATSVWHGGRGGLAALLPGREVIVRSTPDGLGADRIWVDIGRVTGTILARGRDAVEVDMGPHRGRTHVVIPPHALGRVLVRHPRLEPGFLIDVICVRSPAGPQAVRPGTSQPGHRAADLAAPEPDVSVPQVLQGTATWFGGATYEVPAPRAEPDTARPDGDGAPLGRTSPGAEALPHIDGAVVPTRAESGRGRCGPRHASSTRRRGPARPTRRRPEAGVPEARPDARAAGPDFRLSGGAAGAAYPALDPEGQGGGCPDAPPPGCAALPYLSLGSELVVRNECADLTATLPVIECGCVAAGYCDRCVECGTSPRGRLVELTPAAFVGLGGDLDAGCFNTVLRHGAPGAAAGV</sequence>
<dbReference type="RefSeq" id="WP_378286521.1">
    <property type="nucleotide sequence ID" value="NZ_JBHSON010000058.1"/>
</dbReference>
<comment type="caution">
    <text evidence="2">The sequence shown here is derived from an EMBL/GenBank/DDBJ whole genome shotgun (WGS) entry which is preliminary data.</text>
</comment>
<protein>
    <submittedName>
        <fullName evidence="2">Uncharacterized protein</fullName>
    </submittedName>
</protein>
<feature type="compositionally biased region" description="Basic and acidic residues" evidence="1">
    <location>
        <begin position="216"/>
        <end position="225"/>
    </location>
</feature>
<dbReference type="EMBL" id="JBHSON010000058">
    <property type="protein sequence ID" value="MFC5750762.1"/>
    <property type="molecule type" value="Genomic_DNA"/>
</dbReference>
<gene>
    <name evidence="2" type="ORF">ACFPZN_34530</name>
</gene>
<dbReference type="Proteomes" id="UP001596074">
    <property type="component" value="Unassembled WGS sequence"/>
</dbReference>
<evidence type="ECO:0000313" key="2">
    <source>
        <dbReference type="EMBL" id="MFC5750762.1"/>
    </source>
</evidence>
<evidence type="ECO:0000313" key="3">
    <source>
        <dbReference type="Proteomes" id="UP001596074"/>
    </source>
</evidence>
<reference evidence="3" key="1">
    <citation type="journal article" date="2019" name="Int. J. Syst. Evol. Microbiol.">
        <title>The Global Catalogue of Microorganisms (GCM) 10K type strain sequencing project: providing services to taxonomists for standard genome sequencing and annotation.</title>
        <authorList>
            <consortium name="The Broad Institute Genomics Platform"/>
            <consortium name="The Broad Institute Genome Sequencing Center for Infectious Disease"/>
            <person name="Wu L."/>
            <person name="Ma J."/>
        </authorList>
    </citation>
    <scope>NUCLEOTIDE SEQUENCE [LARGE SCALE GENOMIC DNA]</scope>
    <source>
        <strain evidence="3">KCTC 42087</strain>
    </source>
</reference>
<name>A0ABW1A7S7_9ACTN</name>
<keyword evidence="3" id="KW-1185">Reference proteome</keyword>
<evidence type="ECO:0000256" key="1">
    <source>
        <dbReference type="SAM" id="MobiDB-lite"/>
    </source>
</evidence>
<accession>A0ABW1A7S7</accession>
<feature type="region of interest" description="Disordered" evidence="1">
    <location>
        <begin position="210"/>
        <end position="299"/>
    </location>
</feature>
<feature type="region of interest" description="Disordered" evidence="1">
    <location>
        <begin position="166"/>
        <end position="189"/>
    </location>
</feature>
<organism evidence="2 3">
    <name type="scientific">Actinomadura rugatobispora</name>
    <dbReference type="NCBI Taxonomy" id="1994"/>
    <lineage>
        <taxon>Bacteria</taxon>
        <taxon>Bacillati</taxon>
        <taxon>Actinomycetota</taxon>
        <taxon>Actinomycetes</taxon>
        <taxon>Streptosporangiales</taxon>
        <taxon>Thermomonosporaceae</taxon>
        <taxon>Actinomadura</taxon>
    </lineage>
</organism>
<feature type="compositionally biased region" description="Basic residues" evidence="1">
    <location>
        <begin position="259"/>
        <end position="277"/>
    </location>
</feature>